<keyword evidence="4" id="KW-0288">FMN</keyword>
<dbReference type="Proteomes" id="UP000727654">
    <property type="component" value="Unassembled WGS sequence"/>
</dbReference>
<dbReference type="GO" id="GO:0018546">
    <property type="term" value="F:nitrobenzene nitroreductase (NADPH) activity"/>
    <property type="evidence" value="ECO:0007669"/>
    <property type="project" value="UniProtKB-EC"/>
</dbReference>
<gene>
    <name evidence="7" type="primary">cnbA_1</name>
    <name evidence="7" type="ORF">LMG23992_01608</name>
</gene>
<reference evidence="7 8" key="1">
    <citation type="submission" date="2021-08" db="EMBL/GenBank/DDBJ databases">
        <authorList>
            <person name="Peeters C."/>
        </authorList>
    </citation>
    <scope>NUCLEOTIDE SEQUENCE [LARGE SCALE GENOMIC DNA]</scope>
    <source>
        <strain evidence="7 8">LMG 23992</strain>
    </source>
</reference>
<evidence type="ECO:0000256" key="5">
    <source>
        <dbReference type="ARBA" id="ARBA00023002"/>
    </source>
</evidence>
<sequence length="230" mass="25258">MNPTDIRAALHARRSVRGFLDTAVPQQTVEAILADAARSPSASNTQPWRVYACTGEVRRQLSEELLALHHAGGGGHQEEYVYYPAAWRDPYLARRRTLGKTLYGLLDIARGDTAGMARQYGRNYAFFGAPVGLFFTIERDQAQAAWLDLGMFLQAVMLAALGHGLATCAQQAFARYHRVIRARLGIPDGEIVVCGMSVGYPDPREPANRLRTGREPVAQFAHFAGWADGG</sequence>
<keyword evidence="3" id="KW-0285">Flavoprotein</keyword>
<comment type="similarity">
    <text evidence="2">Belongs to the nitroreductase family.</text>
</comment>
<dbReference type="PANTHER" id="PTHR43673:SF2">
    <property type="entry name" value="NITROREDUCTASE"/>
    <property type="match status" value="1"/>
</dbReference>
<feature type="domain" description="Nitroreductase" evidence="6">
    <location>
        <begin position="12"/>
        <end position="200"/>
    </location>
</feature>
<dbReference type="InterPro" id="IPR000415">
    <property type="entry name" value="Nitroreductase-like"/>
</dbReference>
<dbReference type="InterPro" id="IPR029479">
    <property type="entry name" value="Nitroreductase"/>
</dbReference>
<evidence type="ECO:0000313" key="8">
    <source>
        <dbReference type="Proteomes" id="UP000727654"/>
    </source>
</evidence>
<keyword evidence="8" id="KW-1185">Reference proteome</keyword>
<name>A0ABN7YCT3_9BURK</name>
<dbReference type="SUPFAM" id="SSF55469">
    <property type="entry name" value="FMN-dependent nitroreductase-like"/>
    <property type="match status" value="1"/>
</dbReference>
<keyword evidence="5 7" id="KW-0560">Oxidoreductase</keyword>
<dbReference type="EMBL" id="CAJZAI010000003">
    <property type="protein sequence ID" value="CAG9170489.1"/>
    <property type="molecule type" value="Genomic_DNA"/>
</dbReference>
<protein>
    <submittedName>
        <fullName evidence="7">Chloronitrobenzene nitroreductase</fullName>
        <ecNumber evidence="7">1.7.1.16</ecNumber>
    </submittedName>
</protein>
<evidence type="ECO:0000256" key="4">
    <source>
        <dbReference type="ARBA" id="ARBA00022643"/>
    </source>
</evidence>
<comment type="cofactor">
    <cofactor evidence="1">
        <name>FMN</name>
        <dbReference type="ChEBI" id="CHEBI:58210"/>
    </cofactor>
</comment>
<dbReference type="PANTHER" id="PTHR43673">
    <property type="entry name" value="NAD(P)H NITROREDUCTASE YDGI-RELATED"/>
    <property type="match status" value="1"/>
</dbReference>
<dbReference type="Gene3D" id="3.40.109.10">
    <property type="entry name" value="NADH Oxidase"/>
    <property type="match status" value="1"/>
</dbReference>
<evidence type="ECO:0000259" key="6">
    <source>
        <dbReference type="Pfam" id="PF00881"/>
    </source>
</evidence>
<evidence type="ECO:0000256" key="2">
    <source>
        <dbReference type="ARBA" id="ARBA00007118"/>
    </source>
</evidence>
<proteinExistence type="inferred from homology"/>
<dbReference type="CDD" id="cd02136">
    <property type="entry name" value="PnbA_NfnB-like"/>
    <property type="match status" value="1"/>
</dbReference>
<organism evidence="7 8">
    <name type="scientific">Cupriavidus laharis</name>
    <dbReference type="NCBI Taxonomy" id="151654"/>
    <lineage>
        <taxon>Bacteria</taxon>
        <taxon>Pseudomonadati</taxon>
        <taxon>Pseudomonadota</taxon>
        <taxon>Betaproteobacteria</taxon>
        <taxon>Burkholderiales</taxon>
        <taxon>Burkholderiaceae</taxon>
        <taxon>Cupriavidus</taxon>
    </lineage>
</organism>
<accession>A0ABN7YCT3</accession>
<evidence type="ECO:0000313" key="7">
    <source>
        <dbReference type="EMBL" id="CAG9170489.1"/>
    </source>
</evidence>
<dbReference type="EC" id="1.7.1.16" evidence="7"/>
<comment type="caution">
    <text evidence="7">The sequence shown here is derived from an EMBL/GenBank/DDBJ whole genome shotgun (WGS) entry which is preliminary data.</text>
</comment>
<dbReference type="Pfam" id="PF00881">
    <property type="entry name" value="Nitroreductase"/>
    <property type="match status" value="1"/>
</dbReference>
<evidence type="ECO:0000256" key="1">
    <source>
        <dbReference type="ARBA" id="ARBA00001917"/>
    </source>
</evidence>
<evidence type="ECO:0000256" key="3">
    <source>
        <dbReference type="ARBA" id="ARBA00022630"/>
    </source>
</evidence>
<dbReference type="RefSeq" id="WP_224079266.1">
    <property type="nucleotide sequence ID" value="NZ_CAJZAI010000003.1"/>
</dbReference>